<accession>A0A8R2A7V7</accession>
<dbReference type="EnsemblMetazoa" id="XM_003242534.4">
    <property type="protein sequence ID" value="XP_003242582.1"/>
    <property type="gene ID" value="LOC100574783"/>
</dbReference>
<dbReference type="SUPFAM" id="SSF52047">
    <property type="entry name" value="RNI-like"/>
    <property type="match status" value="1"/>
</dbReference>
<dbReference type="GO" id="GO:0031146">
    <property type="term" value="P:SCF-dependent proteasomal ubiquitin-dependent protein catabolic process"/>
    <property type="evidence" value="ECO:0007669"/>
    <property type="project" value="TreeGrafter"/>
</dbReference>
<dbReference type="Gene3D" id="3.80.10.10">
    <property type="entry name" value="Ribonuclease Inhibitor"/>
    <property type="match status" value="1"/>
</dbReference>
<dbReference type="RefSeq" id="XP_003242582.1">
    <property type="nucleotide sequence ID" value="XM_003242534.3"/>
</dbReference>
<name>A0A8R2A7V7_ACYPI</name>
<reference evidence="3" key="1">
    <citation type="submission" date="2010-06" db="EMBL/GenBank/DDBJ databases">
        <authorList>
            <person name="Jiang H."/>
            <person name="Abraham K."/>
            <person name="Ali S."/>
            <person name="Alsbrooks S.L."/>
            <person name="Anim B.N."/>
            <person name="Anosike U.S."/>
            <person name="Attaway T."/>
            <person name="Bandaranaike D.P."/>
            <person name="Battles P.K."/>
            <person name="Bell S.N."/>
            <person name="Bell A.V."/>
            <person name="Beltran B."/>
            <person name="Bickham C."/>
            <person name="Bustamante Y."/>
            <person name="Caleb T."/>
            <person name="Canada A."/>
            <person name="Cardenas V."/>
            <person name="Carter K."/>
            <person name="Chacko J."/>
            <person name="Chandrabose M.N."/>
            <person name="Chavez D."/>
            <person name="Chavez A."/>
            <person name="Chen L."/>
            <person name="Chu H.-S."/>
            <person name="Claassen K.J."/>
            <person name="Cockrell R."/>
            <person name="Collins M."/>
            <person name="Cooper J.A."/>
            <person name="Cree A."/>
            <person name="Curry S.M."/>
            <person name="Da Y."/>
            <person name="Dao M.D."/>
            <person name="Das B."/>
            <person name="Davila M.-L."/>
            <person name="Davy-Carroll L."/>
            <person name="Denson S."/>
            <person name="Dinh H."/>
            <person name="Ebong V.E."/>
            <person name="Edwards J.R."/>
            <person name="Egan A."/>
            <person name="El-Daye J."/>
            <person name="Escobedo L."/>
            <person name="Fernandez S."/>
            <person name="Fernando P.R."/>
            <person name="Flagg N."/>
            <person name="Forbes L.D."/>
            <person name="Fowler R.G."/>
            <person name="Fu Q."/>
            <person name="Gabisi R.A."/>
            <person name="Ganer J."/>
            <person name="Garbino Pronczuk A."/>
            <person name="Garcia R.M."/>
            <person name="Garner T."/>
            <person name="Garrett T.E."/>
            <person name="Gonzalez D.A."/>
            <person name="Hamid H."/>
            <person name="Hawkins E.S."/>
            <person name="Hirani K."/>
            <person name="Hogues M.E."/>
            <person name="Hollins B."/>
            <person name="Hsiao C.-H."/>
            <person name="Jabil R."/>
            <person name="James M.L."/>
            <person name="Jhangiani S.N."/>
            <person name="Johnson B."/>
            <person name="Johnson Q."/>
            <person name="Joshi V."/>
            <person name="Kalu J.B."/>
            <person name="Kam C."/>
            <person name="Kashfia A."/>
            <person name="Keebler J."/>
            <person name="Kisamo H."/>
            <person name="Kovar C.L."/>
            <person name="Lago L.A."/>
            <person name="Lai C.-Y."/>
            <person name="Laidlaw J."/>
            <person name="Lara F."/>
            <person name="Le T.-K."/>
            <person name="Lee S.L."/>
            <person name="Legall F.H."/>
            <person name="Lemon S.J."/>
            <person name="Lewis L.R."/>
            <person name="Li B."/>
            <person name="Liu Y."/>
            <person name="Liu Y.-S."/>
            <person name="Lopez J."/>
            <person name="Lozado R.J."/>
            <person name="Lu J."/>
            <person name="Madu R.C."/>
            <person name="Maheshwari M."/>
            <person name="Maheshwari R."/>
            <person name="Malloy K."/>
            <person name="Martinez E."/>
            <person name="Mathew T."/>
            <person name="Mercado I.C."/>
            <person name="Mercado C."/>
            <person name="Meyer B."/>
            <person name="Montgomery K."/>
            <person name="Morgan M.B."/>
            <person name="Munidasa M."/>
            <person name="Nazareth L.V."/>
            <person name="Nelson J."/>
            <person name="Ng B.M."/>
            <person name="Nguyen N.B."/>
            <person name="Nguyen P.Q."/>
            <person name="Nguyen T."/>
            <person name="Obregon M."/>
            <person name="Okwuonu G.O."/>
            <person name="Onwere C.G."/>
            <person name="Orozco G."/>
            <person name="Parra A."/>
            <person name="Patel S."/>
            <person name="Patil S."/>
            <person name="Perez A."/>
            <person name="Perez Y."/>
            <person name="Pham C."/>
            <person name="Primus E.L."/>
            <person name="Pu L.-L."/>
            <person name="Puazo M."/>
            <person name="Qin X."/>
            <person name="Quiroz J.B."/>
            <person name="Reese J."/>
            <person name="Richards S."/>
            <person name="Rives C.M."/>
            <person name="Robberts R."/>
            <person name="Ruiz S.J."/>
            <person name="Ruiz M.J."/>
            <person name="Santibanez J."/>
            <person name="Schneider B.W."/>
            <person name="Sisson I."/>
            <person name="Smith M."/>
            <person name="Sodergren E."/>
            <person name="Song X.-Z."/>
            <person name="Song B.B."/>
            <person name="Summersgill H."/>
            <person name="Thelus R."/>
            <person name="Thornton R.D."/>
            <person name="Trejos Z.Y."/>
            <person name="Usmani K."/>
            <person name="Vattathil S."/>
            <person name="Villasana D."/>
            <person name="Walker D.L."/>
            <person name="Wang S."/>
            <person name="Wang K."/>
            <person name="White C.S."/>
            <person name="Williams A.C."/>
            <person name="Williamson J."/>
            <person name="Wilson K."/>
            <person name="Woghiren I.O."/>
            <person name="Woodworth J.R."/>
            <person name="Worley K.C."/>
            <person name="Wright R.A."/>
            <person name="Wu W."/>
            <person name="Young L."/>
            <person name="Zhang L."/>
            <person name="Zhang J."/>
            <person name="Zhu Y."/>
            <person name="Muzny D.M."/>
            <person name="Weinstock G."/>
            <person name="Gibbs R.A."/>
        </authorList>
    </citation>
    <scope>NUCLEOTIDE SEQUENCE [LARGE SCALE GENOMIC DNA]</scope>
    <source>
        <strain evidence="3">LSR1</strain>
    </source>
</reference>
<dbReference type="OrthoDB" id="2095648at2759"/>
<dbReference type="AlphaFoldDB" id="A0A8R2A7V7"/>
<dbReference type="InterPro" id="IPR036047">
    <property type="entry name" value="F-box-like_dom_sf"/>
</dbReference>
<protein>
    <recommendedName>
        <fullName evidence="1">F-box domain-containing protein</fullName>
    </recommendedName>
</protein>
<dbReference type="Proteomes" id="UP000007819">
    <property type="component" value="Chromosome A1"/>
</dbReference>
<dbReference type="InterPro" id="IPR001810">
    <property type="entry name" value="F-box_dom"/>
</dbReference>
<proteinExistence type="predicted"/>
<dbReference type="PROSITE" id="PS50181">
    <property type="entry name" value="FBOX"/>
    <property type="match status" value="1"/>
</dbReference>
<keyword evidence="3" id="KW-1185">Reference proteome</keyword>
<dbReference type="SUPFAM" id="SSF81383">
    <property type="entry name" value="F-box domain"/>
    <property type="match status" value="1"/>
</dbReference>
<feature type="domain" description="F-box" evidence="1">
    <location>
        <begin position="82"/>
        <end position="128"/>
    </location>
</feature>
<dbReference type="GO" id="GO:0019005">
    <property type="term" value="C:SCF ubiquitin ligase complex"/>
    <property type="evidence" value="ECO:0007669"/>
    <property type="project" value="TreeGrafter"/>
</dbReference>
<dbReference type="Pfam" id="PF12937">
    <property type="entry name" value="F-box-like"/>
    <property type="match status" value="1"/>
</dbReference>
<dbReference type="InterPro" id="IPR032675">
    <property type="entry name" value="LRR_dom_sf"/>
</dbReference>
<evidence type="ECO:0000259" key="1">
    <source>
        <dbReference type="PROSITE" id="PS50181"/>
    </source>
</evidence>
<sequence>MTFLSFSKMEDSRESTLKKNDVIDSASSSSYVEGCKDLGAYSLENTQVSKRSRYLCPDTKIWSTGPLNTYVYKHKQKKCLMNDNFVKLPEEIVLKIFQMMDKRTLVTCTRVCHKWRSIAYDKSLWQQLNIYSRSMSISTLDHLLARNIKYFSASHSNFYILQNQYSCKTPFPKLQYLDLSSVSMHFKTLRSLLRQCSNLIKLSLENCSVDSLCCQYIGCNTNLKVLNLASTVGLNRDGLEHIVSLQNLEELNVAWAKLEDDSLRYLIANMISNIKCLNISGFTYQLNDFDLSRMSSRCTKLIELDISDNRNITASSLDKILEKNHKLEVLTMNRCLNIYTPRLLNPTEIIRRKRISIMSLREVNYIHLKLNIIFGDEYNILDNIPYLDLKIPNNICSGICRPKLAHNEHTIWEIRAFIDS</sequence>
<evidence type="ECO:0000313" key="3">
    <source>
        <dbReference type="Proteomes" id="UP000007819"/>
    </source>
</evidence>
<dbReference type="PANTHER" id="PTHR13318">
    <property type="entry name" value="PARTNER OF PAIRED, ISOFORM B-RELATED"/>
    <property type="match status" value="1"/>
</dbReference>
<dbReference type="GeneID" id="100574783"/>
<organism evidence="2 3">
    <name type="scientific">Acyrthosiphon pisum</name>
    <name type="common">Pea aphid</name>
    <dbReference type="NCBI Taxonomy" id="7029"/>
    <lineage>
        <taxon>Eukaryota</taxon>
        <taxon>Metazoa</taxon>
        <taxon>Ecdysozoa</taxon>
        <taxon>Arthropoda</taxon>
        <taxon>Hexapoda</taxon>
        <taxon>Insecta</taxon>
        <taxon>Pterygota</taxon>
        <taxon>Neoptera</taxon>
        <taxon>Paraneoptera</taxon>
        <taxon>Hemiptera</taxon>
        <taxon>Sternorrhyncha</taxon>
        <taxon>Aphidomorpha</taxon>
        <taxon>Aphidoidea</taxon>
        <taxon>Aphididae</taxon>
        <taxon>Macrosiphini</taxon>
        <taxon>Acyrthosiphon</taxon>
    </lineage>
</organism>
<reference evidence="2" key="2">
    <citation type="submission" date="2022-06" db="UniProtKB">
        <authorList>
            <consortium name="EnsemblMetazoa"/>
        </authorList>
    </citation>
    <scope>IDENTIFICATION</scope>
</reference>
<dbReference type="KEGG" id="api:100574783"/>
<dbReference type="SMART" id="SM00256">
    <property type="entry name" value="FBOX"/>
    <property type="match status" value="1"/>
</dbReference>
<evidence type="ECO:0000313" key="2">
    <source>
        <dbReference type="EnsemblMetazoa" id="XP_003242582.1"/>
    </source>
</evidence>